<dbReference type="PROSITE" id="PS00480">
    <property type="entry name" value="CITRATE_SYNTHASE"/>
    <property type="match status" value="1"/>
</dbReference>
<keyword evidence="3 5" id="KW-0808">Transferase</keyword>
<dbReference type="EMBL" id="JAVFKP010000007">
    <property type="protein sequence ID" value="MDQ4628919.1"/>
    <property type="molecule type" value="Genomic_DNA"/>
</dbReference>
<dbReference type="Gene3D" id="1.10.230.10">
    <property type="entry name" value="Cytochrome P450-Terp, domain 2"/>
    <property type="match status" value="1"/>
</dbReference>
<dbReference type="Proteomes" id="UP001237592">
    <property type="component" value="Unassembled WGS sequence"/>
</dbReference>
<protein>
    <recommendedName>
        <fullName evidence="5">Citrate synthase</fullName>
    </recommendedName>
</protein>
<sequence length="369" mass="39592">MELHIGLENIAIANSAISYANGEKGELIYRGYWAGELALDKSYEEVLHLILFGTLPDAAELAQLRARLEALRVLDSATTAMIAALPAQASDMAALRAVLSCQPIAGADWPPTLDQALAIFAIAPTVIAHRYRLSQKLAPVAPRAGLSHIENYLYMLSGKVPDPDFARALSAYLILCIDHDTNASTFAARVVASTQADIVSAVCAAIGALIGPLHGGAPSKVDDLLDEIGSADQAQRVISGKLERGERLMGFGHRVYKTWDPRAAVLKKVATSLHGKDPLLDLSLAVEKTAVALLEQHKPGRNLYPNVEFWAAAVLRAVGVPKTLYTPTFCCTRIAGWCAHVLEQAQNNRLIRPKAVYIGGRPAAPAQLD</sequence>
<dbReference type="PIRSF" id="PIRSF001369">
    <property type="entry name" value="Citrate_synth"/>
    <property type="match status" value="1"/>
</dbReference>
<dbReference type="InterPro" id="IPR002020">
    <property type="entry name" value="Citrate_synthase"/>
</dbReference>
<dbReference type="InterPro" id="IPR016142">
    <property type="entry name" value="Citrate_synth-like_lrg_a-sub"/>
</dbReference>
<keyword evidence="8" id="KW-1185">Reference proteome</keyword>
<dbReference type="PANTHER" id="PTHR11739">
    <property type="entry name" value="CITRATE SYNTHASE"/>
    <property type="match status" value="1"/>
</dbReference>
<dbReference type="InterPro" id="IPR019810">
    <property type="entry name" value="Citrate_synthase_AS"/>
</dbReference>
<dbReference type="PRINTS" id="PR00143">
    <property type="entry name" value="CITRTSNTHASE"/>
</dbReference>
<dbReference type="SUPFAM" id="SSF48256">
    <property type="entry name" value="Citrate synthase"/>
    <property type="match status" value="1"/>
</dbReference>
<comment type="pathway">
    <text evidence="1">Carbohydrate metabolism; tricarboxylic acid cycle; isocitrate from oxaloacetate: step 1/2.</text>
</comment>
<evidence type="ECO:0000256" key="3">
    <source>
        <dbReference type="ARBA" id="ARBA00022679"/>
    </source>
</evidence>
<comment type="caution">
    <text evidence="7">The sequence shown here is derived from an EMBL/GenBank/DDBJ whole genome shotgun (WGS) entry which is preliminary data.</text>
</comment>
<dbReference type="InterPro" id="IPR024176">
    <property type="entry name" value="Citrate_synthase_bac-typ"/>
</dbReference>
<gene>
    <name evidence="7" type="ORF">RB624_23825</name>
</gene>
<organism evidence="7 8">
    <name type="scientific">Janthinobacterium lividum</name>
    <dbReference type="NCBI Taxonomy" id="29581"/>
    <lineage>
        <taxon>Bacteria</taxon>
        <taxon>Pseudomonadati</taxon>
        <taxon>Pseudomonadota</taxon>
        <taxon>Betaproteobacteria</taxon>
        <taxon>Burkholderiales</taxon>
        <taxon>Oxalobacteraceae</taxon>
        <taxon>Janthinobacterium</taxon>
    </lineage>
</organism>
<dbReference type="PANTHER" id="PTHR11739:SF23">
    <property type="entry name" value="CITRATE SYNTHASE 2-RELATED"/>
    <property type="match status" value="1"/>
</dbReference>
<dbReference type="Pfam" id="PF00285">
    <property type="entry name" value="Citrate_synt"/>
    <property type="match status" value="1"/>
</dbReference>
<evidence type="ECO:0000313" key="7">
    <source>
        <dbReference type="EMBL" id="MDQ4628919.1"/>
    </source>
</evidence>
<dbReference type="RefSeq" id="WP_307780390.1">
    <property type="nucleotide sequence ID" value="NZ_JAVFKP010000007.1"/>
</dbReference>
<evidence type="ECO:0000313" key="8">
    <source>
        <dbReference type="Proteomes" id="UP001237592"/>
    </source>
</evidence>
<evidence type="ECO:0000256" key="6">
    <source>
        <dbReference type="RuleBase" id="RU003406"/>
    </source>
</evidence>
<dbReference type="InterPro" id="IPR036969">
    <property type="entry name" value="Citrate_synthase_sf"/>
</dbReference>
<proteinExistence type="inferred from homology"/>
<evidence type="ECO:0000256" key="4">
    <source>
        <dbReference type="ARBA" id="ARBA00049288"/>
    </source>
</evidence>
<name>A0ABU0XZ98_9BURK</name>
<evidence type="ECO:0000256" key="2">
    <source>
        <dbReference type="ARBA" id="ARBA00010566"/>
    </source>
</evidence>
<dbReference type="InterPro" id="IPR016143">
    <property type="entry name" value="Citrate_synth-like_sm_a-sub"/>
</dbReference>
<reference evidence="7 8" key="1">
    <citation type="submission" date="2023-08" db="EMBL/GenBank/DDBJ databases">
        <title>Draft genome sequence of Janthinobacterium lividum.</title>
        <authorList>
            <person name="Chun B.H."/>
            <person name="Lee Y."/>
        </authorList>
    </citation>
    <scope>NUCLEOTIDE SEQUENCE [LARGE SCALE GENOMIC DNA]</scope>
    <source>
        <strain evidence="7 8">AMJK</strain>
    </source>
</reference>
<evidence type="ECO:0000256" key="5">
    <source>
        <dbReference type="PIRNR" id="PIRNR001369"/>
    </source>
</evidence>
<evidence type="ECO:0000256" key="1">
    <source>
        <dbReference type="ARBA" id="ARBA00004751"/>
    </source>
</evidence>
<dbReference type="Gene3D" id="1.10.580.10">
    <property type="entry name" value="Citrate Synthase, domain 1"/>
    <property type="match status" value="1"/>
</dbReference>
<comment type="similarity">
    <text evidence="2 5 6">Belongs to the citrate synthase family.</text>
</comment>
<accession>A0ABU0XZ98</accession>
<comment type="catalytic activity">
    <reaction evidence="4">
        <text>oxaloacetate + acetyl-CoA + H2O = citrate + CoA + H(+)</text>
        <dbReference type="Rhea" id="RHEA:16845"/>
        <dbReference type="ChEBI" id="CHEBI:15377"/>
        <dbReference type="ChEBI" id="CHEBI:15378"/>
        <dbReference type="ChEBI" id="CHEBI:16452"/>
        <dbReference type="ChEBI" id="CHEBI:16947"/>
        <dbReference type="ChEBI" id="CHEBI:57287"/>
        <dbReference type="ChEBI" id="CHEBI:57288"/>
        <dbReference type="EC" id="2.3.3.16"/>
    </reaction>
</comment>